<keyword evidence="3 10" id="KW-0493">Microtubule</keyword>
<dbReference type="PRINTS" id="PR00380">
    <property type="entry name" value="KINESINHEAVY"/>
</dbReference>
<gene>
    <name evidence="15" type="primary">Kif3a</name>
</gene>
<keyword evidence="4 9" id="KW-0547">Nucleotide-binding</keyword>
<dbReference type="RefSeq" id="XP_040604569.1">
    <property type="nucleotide sequence ID" value="XM_040748635.1"/>
</dbReference>
<comment type="subcellular location">
    <subcellularLocation>
        <location evidence="1">Cytoplasm</location>
        <location evidence="1">Cytoskeleton</location>
    </subcellularLocation>
</comment>
<evidence type="ECO:0000256" key="10">
    <source>
        <dbReference type="RuleBase" id="RU000394"/>
    </source>
</evidence>
<dbReference type="Gene3D" id="3.40.850.10">
    <property type="entry name" value="Kinesin motor domain"/>
    <property type="match status" value="1"/>
</dbReference>
<dbReference type="PROSITE" id="PS00411">
    <property type="entry name" value="KINESIN_MOTOR_1"/>
    <property type="match status" value="1"/>
</dbReference>
<dbReference type="InterPro" id="IPR019821">
    <property type="entry name" value="Kinesin_motor_CS"/>
</dbReference>
<evidence type="ECO:0000256" key="2">
    <source>
        <dbReference type="ARBA" id="ARBA00022490"/>
    </source>
</evidence>
<dbReference type="PANTHER" id="PTHR47969">
    <property type="entry name" value="CHROMOSOME-ASSOCIATED KINESIN KIF4A-RELATED"/>
    <property type="match status" value="1"/>
</dbReference>
<feature type="compositionally biased region" description="Basic residues" evidence="12">
    <location>
        <begin position="707"/>
        <end position="718"/>
    </location>
</feature>
<feature type="binding site" evidence="9">
    <location>
        <begin position="108"/>
        <end position="115"/>
    </location>
    <ligand>
        <name>ATP</name>
        <dbReference type="ChEBI" id="CHEBI:30616"/>
    </ligand>
</feature>
<dbReference type="GeneID" id="101844006"/>
<dbReference type="SUPFAM" id="SSF52540">
    <property type="entry name" value="P-loop containing nucleoside triphosphate hydrolases"/>
    <property type="match status" value="1"/>
</dbReference>
<evidence type="ECO:0000256" key="8">
    <source>
        <dbReference type="ARBA" id="ARBA00023212"/>
    </source>
</evidence>
<dbReference type="InterPro" id="IPR036961">
    <property type="entry name" value="Kinesin_motor_dom_sf"/>
</dbReference>
<evidence type="ECO:0000259" key="13">
    <source>
        <dbReference type="PROSITE" id="PS50067"/>
    </source>
</evidence>
<dbReference type="PROSITE" id="PS50067">
    <property type="entry name" value="KINESIN_MOTOR_2"/>
    <property type="match status" value="1"/>
</dbReference>
<keyword evidence="14" id="KW-1185">Reference proteome</keyword>
<evidence type="ECO:0000256" key="3">
    <source>
        <dbReference type="ARBA" id="ARBA00022701"/>
    </source>
</evidence>
<evidence type="ECO:0000313" key="14">
    <source>
        <dbReference type="Proteomes" id="UP000886700"/>
    </source>
</evidence>
<name>A0ABM2XPB8_MESAU</name>
<dbReference type="InterPro" id="IPR001752">
    <property type="entry name" value="Kinesin_motor_dom"/>
</dbReference>
<feature type="region of interest" description="Disordered" evidence="12">
    <location>
        <begin position="380"/>
        <end position="453"/>
    </location>
</feature>
<evidence type="ECO:0000256" key="6">
    <source>
        <dbReference type="ARBA" id="ARBA00023054"/>
    </source>
</evidence>
<feature type="compositionally biased region" description="Basic and acidic residues" evidence="12">
    <location>
        <begin position="719"/>
        <end position="729"/>
    </location>
</feature>
<evidence type="ECO:0000256" key="1">
    <source>
        <dbReference type="ARBA" id="ARBA00004245"/>
    </source>
</evidence>
<keyword evidence="7 9" id="KW-0505">Motor protein</keyword>
<keyword evidence="8" id="KW-0206">Cytoskeleton</keyword>
<evidence type="ECO:0000256" key="12">
    <source>
        <dbReference type="SAM" id="MobiDB-lite"/>
    </source>
</evidence>
<dbReference type="PANTHER" id="PTHR47969:SF21">
    <property type="entry name" value="KINESIN-LIKE PROTEIN"/>
    <property type="match status" value="1"/>
</dbReference>
<protein>
    <recommendedName>
        <fullName evidence="10">Kinesin-like protein</fullName>
    </recommendedName>
</protein>
<evidence type="ECO:0000313" key="15">
    <source>
        <dbReference type="RefSeq" id="XP_040604569.1"/>
    </source>
</evidence>
<feature type="compositionally biased region" description="Acidic residues" evidence="12">
    <location>
        <begin position="384"/>
        <end position="408"/>
    </location>
</feature>
<accession>A0ABM2XPB8</accession>
<dbReference type="Proteomes" id="UP000886700">
    <property type="component" value="Unplaced"/>
</dbReference>
<feature type="region of interest" description="Disordered" evidence="12">
    <location>
        <begin position="699"/>
        <end position="729"/>
    </location>
</feature>
<dbReference type="SMART" id="SM00129">
    <property type="entry name" value="KISc"/>
    <property type="match status" value="1"/>
</dbReference>
<sequence length="729" mass="83012">MQNVTRRCLCINKSEKPESCDNVKVVVRCRPLNEREKSMCYRQAVSVDEMRGTITVHKIDSSNEPPKTFTFDTVFGPESKQLDVYNLTARPIIDSVLEGYNGTIFAYGQTGTGKTFTMEGVRAVPGLRGVIPNSFAHIFGHIAKAEGDTRFLVRVSYLEIYNEEVRDLLGKDQTQRLEVKERPDVGVYIKDLSAYVVNNADDMDRIMTLGHKNRSVGATNMNEHSSRSHAIFTITIECSEKGVDGNMHVRMGKLHLVDLAGSERQAKTGATGQRLKEATKINLSLSTLGNVISALVDGKSTHVPYRNSKLTRLLQDSLGGNSKTMMCANIGPADYNYDETISTLRYANRAKNIKNKARINEDPKDALLRQFQKEIEELKKKLEEGEEVSGSDISGSEEDDNEEGELGEDGEKRKKRRGSSSSSSSDSTCSVIEKPLDEFLPHQAGKKKVSPDKMVEMQAKIDEERKALETKLDMEEEERNKARAELERREKDLLKAQQEHQSLLEKLSALEKKVIVGGVDLLAKAEEQEKLLEESNMELEERRKRAEQLRKELEEKEQERLDIEEKYTSLQEEAQGKTKKLKKVWTMLMAAKSEMADLQQEHQREIEGLLENIRQLSRELRLQMLIIDNFIPQDYQEMIENYVHWNEDIGEWQLKCVAYTGNNMRKQTPVPDKKERDPFEVDLSHVYLAYTEESLRQSLMKLERPRTSKGKARPKTGRRTREAEAGGSL</sequence>
<evidence type="ECO:0000256" key="5">
    <source>
        <dbReference type="ARBA" id="ARBA00022840"/>
    </source>
</evidence>
<keyword evidence="2" id="KW-0963">Cytoplasm</keyword>
<comment type="similarity">
    <text evidence="9 10">Belongs to the TRAFAC class myosin-kinesin ATPase superfamily. Kinesin family.</text>
</comment>
<reference evidence="15" key="1">
    <citation type="submission" date="2025-08" db="UniProtKB">
        <authorList>
            <consortium name="RefSeq"/>
        </authorList>
    </citation>
    <scope>IDENTIFICATION</scope>
    <source>
        <tissue evidence="15">Liver</tissue>
    </source>
</reference>
<keyword evidence="6 11" id="KW-0175">Coiled coil</keyword>
<feature type="domain" description="Kinesin motor" evidence="13">
    <location>
        <begin position="22"/>
        <end position="353"/>
    </location>
</feature>
<evidence type="ECO:0000256" key="7">
    <source>
        <dbReference type="ARBA" id="ARBA00023175"/>
    </source>
</evidence>
<evidence type="ECO:0000256" key="4">
    <source>
        <dbReference type="ARBA" id="ARBA00022741"/>
    </source>
</evidence>
<evidence type="ECO:0000256" key="11">
    <source>
        <dbReference type="SAM" id="Coils"/>
    </source>
</evidence>
<keyword evidence="5 9" id="KW-0067">ATP-binding</keyword>
<evidence type="ECO:0000256" key="9">
    <source>
        <dbReference type="PROSITE-ProRule" id="PRU00283"/>
    </source>
</evidence>
<dbReference type="InterPro" id="IPR027417">
    <property type="entry name" value="P-loop_NTPase"/>
</dbReference>
<organism evidence="14 15">
    <name type="scientific">Mesocricetus auratus</name>
    <name type="common">Golden hamster</name>
    <dbReference type="NCBI Taxonomy" id="10036"/>
    <lineage>
        <taxon>Eukaryota</taxon>
        <taxon>Metazoa</taxon>
        <taxon>Chordata</taxon>
        <taxon>Craniata</taxon>
        <taxon>Vertebrata</taxon>
        <taxon>Euteleostomi</taxon>
        <taxon>Mammalia</taxon>
        <taxon>Eutheria</taxon>
        <taxon>Euarchontoglires</taxon>
        <taxon>Glires</taxon>
        <taxon>Rodentia</taxon>
        <taxon>Myomorpha</taxon>
        <taxon>Muroidea</taxon>
        <taxon>Cricetidae</taxon>
        <taxon>Cricetinae</taxon>
        <taxon>Mesocricetus</taxon>
    </lineage>
</organism>
<dbReference type="CDD" id="cd01371">
    <property type="entry name" value="KISc_KIF3"/>
    <property type="match status" value="1"/>
</dbReference>
<dbReference type="Pfam" id="PF00225">
    <property type="entry name" value="Kinesin"/>
    <property type="match status" value="1"/>
</dbReference>
<dbReference type="InterPro" id="IPR027640">
    <property type="entry name" value="Kinesin-like_fam"/>
</dbReference>
<feature type="coiled-coil region" evidence="11">
    <location>
        <begin position="458"/>
        <end position="619"/>
    </location>
</feature>
<proteinExistence type="inferred from homology"/>